<dbReference type="EMBL" id="JAGZAM010000005">
    <property type="protein sequence ID" value="MBS5687208.1"/>
    <property type="molecule type" value="Genomic_DNA"/>
</dbReference>
<protein>
    <submittedName>
        <fullName evidence="2">DUF4358 domain-containing protein</fullName>
    </submittedName>
</protein>
<feature type="chain" id="PRO_5038799531" evidence="1">
    <location>
        <begin position="22"/>
        <end position="188"/>
    </location>
</feature>
<proteinExistence type="predicted"/>
<reference evidence="2" key="1">
    <citation type="submission" date="2021-02" db="EMBL/GenBank/DDBJ databases">
        <title>Infant gut strain persistence is associated with maternal origin, phylogeny, and functional potential including surface adhesion and iron acquisition.</title>
        <authorList>
            <person name="Lou Y.C."/>
        </authorList>
    </citation>
    <scope>NUCLEOTIDE SEQUENCE</scope>
    <source>
        <strain evidence="2">L3_101_367G1_dasL3_101_367G1_metabat.metabat.26</strain>
    </source>
</reference>
<organism evidence="2 3">
    <name type="scientific">Faecalibacterium prausnitzii</name>
    <dbReference type="NCBI Taxonomy" id="853"/>
    <lineage>
        <taxon>Bacteria</taxon>
        <taxon>Bacillati</taxon>
        <taxon>Bacillota</taxon>
        <taxon>Clostridia</taxon>
        <taxon>Eubacteriales</taxon>
        <taxon>Oscillospiraceae</taxon>
        <taxon>Faecalibacterium</taxon>
    </lineage>
</organism>
<dbReference type="AlphaFoldDB" id="A0A943FYW1"/>
<gene>
    <name evidence="2" type="ORF">KHW66_03825</name>
</gene>
<evidence type="ECO:0000256" key="1">
    <source>
        <dbReference type="SAM" id="SignalP"/>
    </source>
</evidence>
<name>A0A943FYW1_9FIRM</name>
<sequence>MKRIIACLMAGVMLLALVGCGASGSSGSASSAAKKDYTQILHDARSDEDNKYEMIFTKGEDGKFTAQYGYSAEYEADQLSDEVANMMMPLLGLEDDMYDDFAASVSGMMVSVYGVAIVKPAEGKTQDVVDAMDAYVQGQQKSMEHYLEDQYQIASAARVATVPTGEVVMVCCEDSDTVFENIKKALAA</sequence>
<evidence type="ECO:0000313" key="3">
    <source>
        <dbReference type="Proteomes" id="UP000733372"/>
    </source>
</evidence>
<comment type="caution">
    <text evidence="2">The sequence shown here is derived from an EMBL/GenBank/DDBJ whole genome shotgun (WGS) entry which is preliminary data.</text>
</comment>
<evidence type="ECO:0000313" key="2">
    <source>
        <dbReference type="EMBL" id="MBS5687208.1"/>
    </source>
</evidence>
<dbReference type="PROSITE" id="PS51257">
    <property type="entry name" value="PROKAR_LIPOPROTEIN"/>
    <property type="match status" value="1"/>
</dbReference>
<dbReference type="InterPro" id="IPR025648">
    <property type="entry name" value="DUF4358"/>
</dbReference>
<dbReference type="Proteomes" id="UP000733372">
    <property type="component" value="Unassembled WGS sequence"/>
</dbReference>
<accession>A0A943FYW1</accession>
<dbReference type="RefSeq" id="WP_435144639.1">
    <property type="nucleotide sequence ID" value="NZ_CP170812.1"/>
</dbReference>
<feature type="signal peptide" evidence="1">
    <location>
        <begin position="1"/>
        <end position="21"/>
    </location>
</feature>
<dbReference type="Pfam" id="PF14270">
    <property type="entry name" value="DUF4358"/>
    <property type="match status" value="1"/>
</dbReference>
<keyword evidence="1" id="KW-0732">Signal</keyword>